<feature type="compositionally biased region" description="Basic and acidic residues" evidence="1">
    <location>
        <begin position="93"/>
        <end position="103"/>
    </location>
</feature>
<gene>
    <name evidence="2" type="ORF">CAUPRSCDRAFT_11752</name>
</gene>
<accession>A0A4P9WZ08</accession>
<feature type="compositionally biased region" description="Basic residues" evidence="1">
    <location>
        <begin position="139"/>
        <end position="148"/>
    </location>
</feature>
<evidence type="ECO:0000313" key="3">
    <source>
        <dbReference type="Proteomes" id="UP000268535"/>
    </source>
</evidence>
<dbReference type="AlphaFoldDB" id="A0A4P9WZ08"/>
<feature type="compositionally biased region" description="Basic and acidic residues" evidence="1">
    <location>
        <begin position="185"/>
        <end position="195"/>
    </location>
</feature>
<sequence length="195" mass="20602">MRTCDKGTFPWFVRKRLKGRLEPEHDGTSAPFSGHRPHPSPTRTHHGDFFPAGSASSASPAGLEGPAGSPSDRHAAERGRRGGVSRARAVRAAHLDRHDRDHGGTPVRPATARCPALREPARSRGRRGPRGAQAGPRPPGRRLRRPWRCVRTDGGRGAVSLGGGAMATSDAGRPRRGAAAVGPAGRRDGGPSRRG</sequence>
<feature type="compositionally biased region" description="Low complexity" evidence="1">
    <location>
        <begin position="51"/>
        <end position="70"/>
    </location>
</feature>
<reference evidence="3" key="1">
    <citation type="journal article" date="2018" name="Nat. Microbiol.">
        <title>Leveraging single-cell genomics to expand the fungal tree of life.</title>
        <authorList>
            <person name="Ahrendt S.R."/>
            <person name="Quandt C.A."/>
            <person name="Ciobanu D."/>
            <person name="Clum A."/>
            <person name="Salamov A."/>
            <person name="Andreopoulos B."/>
            <person name="Cheng J.F."/>
            <person name="Woyke T."/>
            <person name="Pelin A."/>
            <person name="Henrissat B."/>
            <person name="Reynolds N.K."/>
            <person name="Benny G.L."/>
            <person name="Smith M.E."/>
            <person name="James T.Y."/>
            <person name="Grigoriev I.V."/>
        </authorList>
    </citation>
    <scope>NUCLEOTIDE SEQUENCE [LARGE SCALE GENOMIC DNA]</scope>
    <source>
        <strain evidence="3">ATCC 52028</strain>
    </source>
</reference>
<dbReference type="Proteomes" id="UP000268535">
    <property type="component" value="Unassembled WGS sequence"/>
</dbReference>
<feature type="region of interest" description="Disordered" evidence="1">
    <location>
        <begin position="14"/>
        <end position="195"/>
    </location>
</feature>
<organism evidence="2 3">
    <name type="scientific">Caulochytrium protostelioides</name>
    <dbReference type="NCBI Taxonomy" id="1555241"/>
    <lineage>
        <taxon>Eukaryota</taxon>
        <taxon>Fungi</taxon>
        <taxon>Fungi incertae sedis</taxon>
        <taxon>Chytridiomycota</taxon>
        <taxon>Chytridiomycota incertae sedis</taxon>
        <taxon>Chytridiomycetes</taxon>
        <taxon>Caulochytriales</taxon>
        <taxon>Caulochytriaceae</taxon>
        <taxon>Caulochytrium</taxon>
    </lineage>
</organism>
<evidence type="ECO:0000313" key="2">
    <source>
        <dbReference type="EMBL" id="RKO96556.1"/>
    </source>
</evidence>
<feature type="compositionally biased region" description="Basic and acidic residues" evidence="1">
    <location>
        <begin position="71"/>
        <end position="80"/>
    </location>
</feature>
<proteinExistence type="predicted"/>
<feature type="compositionally biased region" description="Gly residues" evidence="1">
    <location>
        <begin position="155"/>
        <end position="165"/>
    </location>
</feature>
<dbReference type="EMBL" id="ML009831">
    <property type="protein sequence ID" value="RKO96556.1"/>
    <property type="molecule type" value="Genomic_DNA"/>
</dbReference>
<protein>
    <submittedName>
        <fullName evidence="2">Uncharacterized protein</fullName>
    </submittedName>
</protein>
<evidence type="ECO:0000256" key="1">
    <source>
        <dbReference type="SAM" id="MobiDB-lite"/>
    </source>
</evidence>
<name>A0A4P9WZ08_9FUNG</name>